<gene>
    <name evidence="1" type="ORF">OE104_05870</name>
</gene>
<accession>A0A9E8LXZ4</accession>
<reference evidence="1" key="1">
    <citation type="submission" date="2022-09" db="EMBL/GenBank/DDBJ databases">
        <title>Complete Genomes of Fervidibacillus albus and Fervidibacillus halotolerans isolated from tidal flat sediments.</title>
        <authorList>
            <person name="Kwon K.K."/>
            <person name="Yang S.-H."/>
            <person name="Park M.J."/>
            <person name="Oh H.-M."/>
        </authorList>
    </citation>
    <scope>NUCLEOTIDE SEQUENCE</scope>
    <source>
        <strain evidence="1">MEBiC13591</strain>
    </source>
</reference>
<dbReference type="Proteomes" id="UP001164718">
    <property type="component" value="Chromosome"/>
</dbReference>
<dbReference type="RefSeq" id="WP_275418643.1">
    <property type="nucleotide sequence ID" value="NZ_CP106878.1"/>
</dbReference>
<dbReference type="EMBL" id="CP106878">
    <property type="protein sequence ID" value="WAA10839.1"/>
    <property type="molecule type" value="Genomic_DNA"/>
</dbReference>
<name>A0A9E8LXZ4_9BACI</name>
<evidence type="ECO:0000313" key="1">
    <source>
        <dbReference type="EMBL" id="WAA10839.1"/>
    </source>
</evidence>
<protein>
    <submittedName>
        <fullName evidence="1">Uncharacterized protein</fullName>
    </submittedName>
</protein>
<sequence>MRINFEQLRQILKLSGLPVYRDSAPINATFPYIQYEFVNEQHRRASDGVLYDLPLYQIAVVTNRTEKDLESLKNVLNENKVYYEPFEAVPYDENDATITQFITYVRCWNAKQ</sequence>
<proteinExistence type="predicted"/>
<dbReference type="AlphaFoldDB" id="A0A9E8LXZ4"/>
<dbReference type="KEGG" id="faf:OE104_05870"/>
<keyword evidence="2" id="KW-1185">Reference proteome</keyword>
<evidence type="ECO:0000313" key="2">
    <source>
        <dbReference type="Proteomes" id="UP001164718"/>
    </source>
</evidence>
<organism evidence="1 2">
    <name type="scientific">Fervidibacillus albus</name>
    <dbReference type="NCBI Taxonomy" id="2980026"/>
    <lineage>
        <taxon>Bacteria</taxon>
        <taxon>Bacillati</taxon>
        <taxon>Bacillota</taxon>
        <taxon>Bacilli</taxon>
        <taxon>Bacillales</taxon>
        <taxon>Bacillaceae</taxon>
        <taxon>Fervidibacillus</taxon>
    </lineage>
</organism>